<gene>
    <name evidence="2" type="ORF">GCM10009810_00020</name>
</gene>
<feature type="domain" description="Transposase for insertion sequence element IS21-like C-terminal" evidence="1">
    <location>
        <begin position="17"/>
        <end position="87"/>
    </location>
</feature>
<reference evidence="2 3" key="1">
    <citation type="journal article" date="2019" name="Int. J. Syst. Evol. Microbiol.">
        <title>The Global Catalogue of Microorganisms (GCM) 10K type strain sequencing project: providing services to taxonomists for standard genome sequencing and annotation.</title>
        <authorList>
            <consortium name="The Broad Institute Genomics Platform"/>
            <consortium name="The Broad Institute Genome Sequencing Center for Infectious Disease"/>
            <person name="Wu L."/>
            <person name="Ma J."/>
        </authorList>
    </citation>
    <scope>NUCLEOTIDE SEQUENCE [LARGE SCALE GENOMIC DNA]</scope>
    <source>
        <strain evidence="2 3">JCM 15591</strain>
    </source>
</reference>
<comment type="caution">
    <text evidence="2">The sequence shown here is derived from an EMBL/GenBank/DDBJ whole genome shotgun (WGS) entry which is preliminary data.</text>
</comment>
<organism evidence="2 3">
    <name type="scientific">Nostocoides vanveenii</name>
    <dbReference type="NCBI Taxonomy" id="330835"/>
    <lineage>
        <taxon>Bacteria</taxon>
        <taxon>Bacillati</taxon>
        <taxon>Actinomycetota</taxon>
        <taxon>Actinomycetes</taxon>
        <taxon>Micrococcales</taxon>
        <taxon>Intrasporangiaceae</taxon>
        <taxon>Nostocoides</taxon>
    </lineage>
</organism>
<dbReference type="Pfam" id="PF22483">
    <property type="entry name" value="Mu-transpos_C_2"/>
    <property type="match status" value="1"/>
</dbReference>
<dbReference type="Proteomes" id="UP001501475">
    <property type="component" value="Unassembled WGS sequence"/>
</dbReference>
<keyword evidence="3" id="KW-1185">Reference proteome</keyword>
<evidence type="ECO:0000259" key="1">
    <source>
        <dbReference type="Pfam" id="PF22483"/>
    </source>
</evidence>
<evidence type="ECO:0000313" key="3">
    <source>
        <dbReference type="Proteomes" id="UP001501475"/>
    </source>
</evidence>
<protein>
    <recommendedName>
        <fullName evidence="1">Transposase for insertion sequence element IS21-like C-terminal domain-containing protein</fullName>
    </recommendedName>
</protein>
<sequence length="130" mass="13847">MEMLAEEQTRLHPIPLTPHTVAFGVTRTVPPSTPMVSFEGGQYSVPARLLGQTVWARVYGQGAEEAIVLVHVGPCGPVEVARHARATPGTPRINDDHFPHTPVGHCSGNRWPATLLRPSSSPSVTVPGCG</sequence>
<proteinExistence type="predicted"/>
<dbReference type="InterPro" id="IPR054353">
    <property type="entry name" value="IstA-like_C"/>
</dbReference>
<accession>A0ABN2JZY0</accession>
<name>A0ABN2JZY0_9MICO</name>
<evidence type="ECO:0000313" key="2">
    <source>
        <dbReference type="EMBL" id="GAA1743150.1"/>
    </source>
</evidence>
<dbReference type="EMBL" id="BAAAPN010000001">
    <property type="protein sequence ID" value="GAA1743150.1"/>
    <property type="molecule type" value="Genomic_DNA"/>
</dbReference>